<dbReference type="InterPro" id="IPR006530">
    <property type="entry name" value="YD"/>
</dbReference>
<dbReference type="InterPro" id="IPR031325">
    <property type="entry name" value="RHS_repeat"/>
</dbReference>
<evidence type="ECO:0000313" key="4">
    <source>
        <dbReference type="EMBL" id="MBB5851726.1"/>
    </source>
</evidence>
<sequence length="3247" mass="346494">MFSRRGSSARKKSVPSRSLLVVMVLALLAGVIGPAARNETPGWADGAERLARAMALSPKQKTGSAAGHDDDQGVPNAAGPKSLQSKFPEVGGGTETVRGNQVRVEKGPSDVKGFDKATSRELPEKRTARERTYANTDGTQTTEFSRDDVNYQAPDGKFQPIDTTIVPNAGKPGWRNAGDNVGLEFAPSAAKDPVVNVIVDPRHQFGYSVDGVADTAGAVSGSTITYPSVRAESDLRLDVFPGGVKETLVLKSPNAPHSWIFPLKLTGLKPAIVDGRVSLSDESGREVAQIPPGVMNDAKQDPSSGDFATSHGVTYRLIEHKGRPALQVDLDSAWLRDPARQYPVEVDPSVDTGKANNSMVVQNGSRGDGGSELKAGTTGSIKAASYLAFDGVQDRLRNHKIFGAYLSLANSWAWSCQPRPLSVHPVVAPWGSGGGFPGPAYGPALADSSFAHGYVGRGQSRSSCPAAYELINLGVPGRDLVQRWATGAQANYGLSIRASETDPFGWKKFAGHRTVNPPVLYVTHSIYDAEYRVDSGVIDPPVTKIQDGKIKITVTNRGAETWTGPTYALGYRAFKTNGQPVASVEAATLTSDVPRGASVTLEAKIKAIEPGDYILDFSMLRRGGAWFTDEQIPPIRLLMKVIDVPPVVKAQYPPNGYSAPTLTPQLWVDAVDVDAPPNTNGLKYRFEICESYRQNPDGSLTGVSCTDSGYVDKRTWTVPKNALRWSKDYQWRAFAFDGNSESQKLPPSHLLTAVPQPEITSHLANAPYSGGPSDFDPQTGNYYSSAVDATVRVTGPELSVARTYNSLDPRRDLMFGAGWTTRYDMRVVPDDDGSGNVVVTYSDGQQIRFGRNADGTFAAPEGRQMDFHAEVEAAGGGWMLVDRSATVYRFRTDGRLITVHDQNGRYIELDYGTVDHLKRVISRTSDRILYFKWTGNHVTSVSTDPIDGKQLTWNYTYDGDKLSKVCDPYGGCTGYEQTAGSHYRSSVIDSRPASYWRLGETAGTDANSQVQTNLGKDKGTFKDVGLGQPGPLANAGDTAASFNGTSSVITLPDGTVKKNRDLAVELWFKTTQGGPLFGYQKAKINETPQGAVPVLYVGTDGKLRGQFWNGAAGPITSSASVNDDQWHHVVLSGSLATQTLYLDGQKVGTAAGEIQHDDITFNQIGAAYTVPPSSWPGWGTEPRRFFSGLIDEVAFYEYPLGQTAALSHFQAKAGADYLSKITLPSGRVAAKLSYDITADRLSEFTDRNGGNWKIVSPVVAGTATNLVRTTQVTDPGNRLHFYDYDPARGRILRSIAPLGQGIRAEDRLDNVGRPTPEPTPGCPPTGGFCGGPVNGGSTWVGGPVVGLGVRTYDYDDKGFQTTISDELGDQVVLTNDARGNVTSRKSCRVAPGDCQTSYYSYYFNPNDVTDARNDKILSSRDARSTDANDTRFATTSTYTDGWNRGLLATQTTPDGAVVRHVYTDGTEAAVGGGNVPSGLIEKTTDPRGGEITYSYYKNGDLAELVNAAGLTTKYTYDMLGRKKSETQVSDANPNGVTTTFTYDLLSRQATATSPGSSDPVTGVTHTAQRKNDYDADGNVTRDEVLDLTGGDPNRVTTTAYDDFGRPREVTDAEGGKRFFGYDGFGNRTWMVDPIGNKYEYAYTARNAIAEIRLRGWHGGTIEAGTGEGDGDGDGSLGASLTLKSFAYDFAGRLIRETDAVGRTTRYQYYTDDKLRKKIAVDVSDPDNLSGPKTNVTLSELVYDAAGNVVQETRQGGGVTAYEYDPTGRRTSQTLDPDGLANRSEFQYSLAGDLTAVTHTGRSSNSSRIDAGRVESSEYGYDTAGRKISESVLNGGSQKFTTTRTFDQRGLVTSVTDPRGNVSGADPAAFTTNLGYNSAGLATTVTGPAVDVESGGGAVTRTRPQTQTGFNTFGEPTAKRDANGHVSTTTYDRLGRAIDSSSPEYRKPGEATAAKAVSRTQYDADGKVIASTDPKGAVTRFRYDQLGRLLERVDPRADAGDQDGGVWKYSYTNAGDQLSVTDPNGSRQETTYDDLGRPITATQLERYPEPAAYTTKLRYDAAGNLKSTTSPSGESTRFGYDALGQRVNATDPANVVTQFGYDLAGNRVRTSDGAGNTRYTSIDGAGRSTGSFDLDPSERILRKSSTSYDPAGNRLSSTDPYGHTVKFAYDAQGRMTRQEEQVSATDSIVFGFGYDAAGQRTRVTDGRANATIQTYNSLGLPESTIEPATAAHPEPKDRTWTTGYDLKGQATNLLAPGGVTRVREFDALGRLTGETGGGASEPTTERKRSFDLTSRLTSVDSPGGAKVFTYNDRGGLLTSTGPTTGVSTYEYDHSGRLAKRVDAAGTSTFTYDKGRLATQSDGVTGVRQSIGYDTGGRVGTVDYGAGRVRTLGYDDFGRMSSDTLKGADNATLAGVTYGYDLDDRLTTKNTSGPEGSRSNVYGYDFAGRMTSWTASGEKTEYSWDKSGNRTKSGDKTATFDERNRQLTDGSTTFAWSPRGTLESRTDAGNSVQSGFDAFDRAVKEGASTYGYDGLDRMSVRNGQTFGYDGTSLDLITDGAAKFARGAGGQLLGQRSAAGVSQLAVTDQHGDVVAGLDPAGGLSGSTTFDPFGKKVGSTGSTSTLGYQSDYTDPDSGNVDMGARWYSPGTGTFNARDDIALPSNPSVVSNRYTYGNAGPMNGIDPDGHFLRWDCLVSIGFCEVIAPKIRQWFGPPAPPAQLGLRSGGIRVNPGYLDDVSGGNWGQPDGPGEPSGYGPGTGTGKRGAGVGNGKYVGTPGRGTPGPVIDYRASAQNAAKNNPLPVPKAVAQPAYGGGGAIAPVSPSPHLPAIAVGGSAAADNNLNKITNAVTGDGPIVRNVNQLPPSELGGAGKSNNSGGFPSISDVLDVILPPGSLVGMLWQLGKADSPSEAAHGVLDLLGYVPGLGEAADLFNAWLYAGEGDKLNAGISLGAAIPFLGWGAAAWKSGKQAVKSAENVAERAAHDFPVNPPCVGKNSFVGGTRVLMAGGLTKPIEEVELGDEVVATDPETGRTESRPVVATIIGEGQKDLVRVTVGDGAKTDRSGDVTATDEHSFWSNGRNEWISATRLEASDTLLTESGVSIPIVAIDKWSTTQRRVYNLTVEGVHTYYVLAGLTPVLVHNCAAGQVPYFGAYPSEFMDQAKKYGKGGVRELSDGRVRFYSEISEARTAGEMLGRRMVREWNPESGATRIWHETLDHAGNVRIVRPDVKVTGDQKIHYIFDEFGNYVGTR</sequence>
<accession>A0A841AUZ3</accession>
<feature type="region of interest" description="Disordered" evidence="2">
    <location>
        <begin position="1891"/>
        <end position="1924"/>
    </location>
</feature>
<protein>
    <submittedName>
        <fullName evidence="4">RHS repeat-associated protein</fullName>
    </submittedName>
</protein>
<dbReference type="InterPro" id="IPR050708">
    <property type="entry name" value="T6SS_VgrG/RHS"/>
</dbReference>
<dbReference type="SMART" id="SM00306">
    <property type="entry name" value="HintN"/>
    <property type="match status" value="1"/>
</dbReference>
<evidence type="ECO:0000256" key="1">
    <source>
        <dbReference type="ARBA" id="ARBA00022737"/>
    </source>
</evidence>
<evidence type="ECO:0000256" key="2">
    <source>
        <dbReference type="SAM" id="MobiDB-lite"/>
    </source>
</evidence>
<feature type="domain" description="Hint" evidence="3">
    <location>
        <begin position="2991"/>
        <end position="3095"/>
    </location>
</feature>
<dbReference type="Gene3D" id="2.60.120.200">
    <property type="match status" value="1"/>
</dbReference>
<reference evidence="4 5" key="1">
    <citation type="submission" date="2020-08" db="EMBL/GenBank/DDBJ databases">
        <title>Sequencing the genomes of 1000 actinobacteria strains.</title>
        <authorList>
            <person name="Klenk H.-P."/>
        </authorList>
    </citation>
    <scope>NUCLEOTIDE SEQUENCE [LARGE SCALE GENOMIC DNA]</scope>
    <source>
        <strain evidence="4 5">DSM 45272</strain>
    </source>
</reference>
<dbReference type="InterPro" id="IPR030934">
    <property type="entry name" value="Intein_C"/>
</dbReference>
<keyword evidence="5" id="KW-1185">Reference proteome</keyword>
<evidence type="ECO:0000259" key="3">
    <source>
        <dbReference type="SMART" id="SM00306"/>
    </source>
</evidence>
<dbReference type="Proteomes" id="UP000580861">
    <property type="component" value="Unassembled WGS sequence"/>
</dbReference>
<feature type="region of interest" description="Disordered" evidence="2">
    <location>
        <begin position="2270"/>
        <end position="2296"/>
    </location>
</feature>
<comment type="caution">
    <text evidence="4">The sequence shown here is derived from an EMBL/GenBank/DDBJ whole genome shotgun (WGS) entry which is preliminary data.</text>
</comment>
<dbReference type="Pfam" id="PF13385">
    <property type="entry name" value="Laminin_G_3"/>
    <property type="match status" value="1"/>
</dbReference>
<feature type="compositionally biased region" description="Polar residues" evidence="2">
    <location>
        <begin position="1901"/>
        <end position="1910"/>
    </location>
</feature>
<dbReference type="PANTHER" id="PTHR32305:SF15">
    <property type="entry name" value="PROTEIN RHSA-RELATED"/>
    <property type="match status" value="1"/>
</dbReference>
<dbReference type="Pfam" id="PF07591">
    <property type="entry name" value="PT-HINT"/>
    <property type="match status" value="1"/>
</dbReference>
<dbReference type="InterPro" id="IPR045351">
    <property type="entry name" value="DUF6531"/>
</dbReference>
<feature type="region of interest" description="Disordered" evidence="2">
    <location>
        <begin position="345"/>
        <end position="374"/>
    </location>
</feature>
<dbReference type="Pfam" id="PF05593">
    <property type="entry name" value="RHS_repeat"/>
    <property type="match status" value="4"/>
</dbReference>
<feature type="region of interest" description="Disordered" evidence="2">
    <location>
        <begin position="55"/>
        <end position="128"/>
    </location>
</feature>
<dbReference type="InterPro" id="IPR056823">
    <property type="entry name" value="TEN-like_YD-shell"/>
</dbReference>
<dbReference type="InterPro" id="IPR018247">
    <property type="entry name" value="EF_Hand_1_Ca_BS"/>
</dbReference>
<dbReference type="RefSeq" id="WP_184893646.1">
    <property type="nucleotide sequence ID" value="NZ_JACHMX010000001.1"/>
</dbReference>
<dbReference type="NCBIfam" id="TIGR01443">
    <property type="entry name" value="intein_Cterm"/>
    <property type="match status" value="1"/>
</dbReference>
<feature type="compositionally biased region" description="Polar residues" evidence="2">
    <location>
        <begin position="1549"/>
        <end position="1566"/>
    </location>
</feature>
<feature type="region of interest" description="Disordered" evidence="2">
    <location>
        <begin position="2459"/>
        <end position="2482"/>
    </location>
</feature>
<dbReference type="PROSITE" id="PS00018">
    <property type="entry name" value="EF_HAND_1"/>
    <property type="match status" value="1"/>
</dbReference>
<evidence type="ECO:0000313" key="5">
    <source>
        <dbReference type="Proteomes" id="UP000580861"/>
    </source>
</evidence>
<feature type="region of interest" description="Disordered" evidence="2">
    <location>
        <begin position="1549"/>
        <end position="1576"/>
    </location>
</feature>
<gene>
    <name evidence="4" type="ORF">HDA45_001813</name>
</gene>
<organism evidence="4 5">
    <name type="scientific">Amycolatopsis umgeniensis</name>
    <dbReference type="NCBI Taxonomy" id="336628"/>
    <lineage>
        <taxon>Bacteria</taxon>
        <taxon>Bacillati</taxon>
        <taxon>Actinomycetota</taxon>
        <taxon>Actinomycetes</taxon>
        <taxon>Pseudonocardiales</taxon>
        <taxon>Pseudonocardiaceae</taxon>
        <taxon>Amycolatopsis</taxon>
    </lineage>
</organism>
<proteinExistence type="predicted"/>
<dbReference type="Pfam" id="PF20148">
    <property type="entry name" value="DUF6531"/>
    <property type="match status" value="1"/>
</dbReference>
<keyword evidence="1" id="KW-0677">Repeat</keyword>
<feature type="compositionally biased region" description="Basic and acidic residues" evidence="2">
    <location>
        <begin position="103"/>
        <end position="128"/>
    </location>
</feature>
<dbReference type="NCBIfam" id="TIGR01643">
    <property type="entry name" value="YD_repeat_2x"/>
    <property type="match status" value="5"/>
</dbReference>
<dbReference type="InterPro" id="IPR013320">
    <property type="entry name" value="ConA-like_dom_sf"/>
</dbReference>
<dbReference type="NCBIfam" id="TIGR03696">
    <property type="entry name" value="Rhs_assc_core"/>
    <property type="match status" value="1"/>
</dbReference>
<dbReference type="InterPro" id="IPR022385">
    <property type="entry name" value="Rhs_assc_core"/>
</dbReference>
<dbReference type="SUPFAM" id="SSF51294">
    <property type="entry name" value="Hedgehog/intein (Hint) domain"/>
    <property type="match status" value="1"/>
</dbReference>
<dbReference type="CDD" id="cd00081">
    <property type="entry name" value="Hint"/>
    <property type="match status" value="1"/>
</dbReference>
<dbReference type="InterPro" id="IPR003587">
    <property type="entry name" value="Hint_dom_N"/>
</dbReference>
<dbReference type="NCBIfam" id="NF033679">
    <property type="entry name" value="DNRLRE_dom"/>
    <property type="match status" value="1"/>
</dbReference>
<dbReference type="EMBL" id="JACHMX010000001">
    <property type="protein sequence ID" value="MBB5851726.1"/>
    <property type="molecule type" value="Genomic_DNA"/>
</dbReference>
<dbReference type="PANTHER" id="PTHR32305">
    <property type="match status" value="1"/>
</dbReference>
<name>A0A841AUZ3_9PSEU</name>
<dbReference type="InterPro" id="IPR036844">
    <property type="entry name" value="Hint_dom_sf"/>
</dbReference>
<feature type="compositionally biased region" description="Polar residues" evidence="2">
    <location>
        <begin position="354"/>
        <end position="365"/>
    </location>
</feature>
<dbReference type="SUPFAM" id="SSF49899">
    <property type="entry name" value="Concanavalin A-like lectins/glucanases"/>
    <property type="match status" value="1"/>
</dbReference>
<dbReference type="PROSITE" id="PS50818">
    <property type="entry name" value="INTEIN_C_TER"/>
    <property type="match status" value="1"/>
</dbReference>
<dbReference type="Gene3D" id="2.180.10.10">
    <property type="entry name" value="RHS repeat-associated core"/>
    <property type="match status" value="3"/>
</dbReference>
<feature type="region of interest" description="Disordered" evidence="2">
    <location>
        <begin position="2731"/>
        <end position="2766"/>
    </location>
</feature>
<dbReference type="Gene3D" id="2.170.16.10">
    <property type="entry name" value="Hedgehog/Intein (Hint) domain"/>
    <property type="match status" value="1"/>
</dbReference>
<dbReference type="Pfam" id="PF25023">
    <property type="entry name" value="TEN_YD-shell"/>
    <property type="match status" value="1"/>
</dbReference>
<dbReference type="CDD" id="cd20745">
    <property type="entry name" value="FIX_RhsA_AHH_HNH-like"/>
    <property type="match status" value="1"/>
</dbReference>
<feature type="compositionally biased region" description="Gly residues" evidence="2">
    <location>
        <begin position="2748"/>
        <end position="2766"/>
    </location>
</feature>